<evidence type="ECO:0000313" key="11">
    <source>
        <dbReference type="RefSeq" id="XP_071922740.1"/>
    </source>
</evidence>
<evidence type="ECO:0000313" key="12">
    <source>
        <dbReference type="RefSeq" id="XP_071922741.1"/>
    </source>
</evidence>
<dbReference type="PANTHER" id="PTHR32166:SF121">
    <property type="entry name" value="DUF659 DOMAIN-CONTAINING PROTEIN"/>
    <property type="match status" value="1"/>
</dbReference>
<keyword evidence="10" id="KW-1185">Reference proteome</keyword>
<evidence type="ECO:0000313" key="10">
    <source>
        <dbReference type="Proteomes" id="UP001652660"/>
    </source>
</evidence>
<feature type="region of interest" description="Disordered" evidence="8">
    <location>
        <begin position="713"/>
        <end position="769"/>
    </location>
</feature>
<feature type="region of interest" description="Disordered" evidence="8">
    <location>
        <begin position="1"/>
        <end position="35"/>
    </location>
</feature>
<dbReference type="InterPro" id="IPR012337">
    <property type="entry name" value="RNaseH-like_sf"/>
</dbReference>
<dbReference type="InterPro" id="IPR003656">
    <property type="entry name" value="Znf_BED"/>
</dbReference>
<organism evidence="10 13">
    <name type="scientific">Coffea arabica</name>
    <name type="common">Arabian coffee</name>
    <dbReference type="NCBI Taxonomy" id="13443"/>
    <lineage>
        <taxon>Eukaryota</taxon>
        <taxon>Viridiplantae</taxon>
        <taxon>Streptophyta</taxon>
        <taxon>Embryophyta</taxon>
        <taxon>Tracheophyta</taxon>
        <taxon>Spermatophyta</taxon>
        <taxon>Magnoliopsida</taxon>
        <taxon>eudicotyledons</taxon>
        <taxon>Gunneridae</taxon>
        <taxon>Pentapetalae</taxon>
        <taxon>asterids</taxon>
        <taxon>lamiids</taxon>
        <taxon>Gentianales</taxon>
        <taxon>Rubiaceae</taxon>
        <taxon>Ixoroideae</taxon>
        <taxon>Gardenieae complex</taxon>
        <taxon>Bertiereae - Coffeeae clade</taxon>
        <taxon>Coffeeae</taxon>
        <taxon>Coffea</taxon>
    </lineage>
</organism>
<dbReference type="InterPro" id="IPR008906">
    <property type="entry name" value="HATC_C_dom"/>
</dbReference>
<dbReference type="Proteomes" id="UP001652660">
    <property type="component" value="Chromosome 2c"/>
</dbReference>
<evidence type="ECO:0000256" key="6">
    <source>
        <dbReference type="ARBA" id="ARBA00023242"/>
    </source>
</evidence>
<proteinExistence type="predicted"/>
<dbReference type="RefSeq" id="XP_071922741.1">
    <property type="nucleotide sequence ID" value="XM_072066640.1"/>
</dbReference>
<dbReference type="Proteomes" id="UP001652660">
    <property type="component" value="Chromosome 10e"/>
</dbReference>
<keyword evidence="3 7" id="KW-0863">Zinc-finger</keyword>
<dbReference type="InterPro" id="IPR007021">
    <property type="entry name" value="DUF659"/>
</dbReference>
<name>A0ABM4WCA6_COFAR</name>
<sequence>MEDDFERTDKTMEGTDSQSTPTNEGSASKSSSENVRQKTDIAWRYAIEGQDSQGRRILICQWCSSIFRGGGINRVKHHLAKVKGNVAPCKNVPNDVQQIMEDSLNENVKKAKEKKGIFEIGNPLGRSVAGFEDDDIQEIPHPKTKTQTNMSGNKGKRKAHGIESYMTGKSLDHSQPSIKSCMQSKERWHDTDMAIALWFYDACIPMNACNSPYYQQAIGKITSMGHGYQGPSYHALRVTLLKDAKKQVELIVDNLRSKWAETGCTIMGDGWKDNRQRSLINFLVYCPSGISFIKSVDASDFESNAEYLCNLFSEIVEIVGSSNVVHMVTDNASNYKAAGRLLSEKYPTISWSPCAAHCLNLIMKDIGEMTHVKDVITLASRVTVYVHNRKWILSWLRKRPGWREILRPAETRFGTNFIALKNLHDLKQHLEALVTSSAYKRELKNEKGKEVKQIVVDGKFWNNCLIIVRIMGPIMRLLRICDSDEKPSLGYVYEGMWRVVNGIKELFKNKKKFYGPYIDIIDRRWDNMLKKDLHAAAFWLNPAFQYDKDSPCHMPEIMKSVLEVMQKLKMDGLQYMMDEISMFRSKDQSFGFEFAQNTHKTARPDEWWKLFGNDAPHLQKLAIKLLSQTSSSSGCERNWSVFERIHTKKRNRLEHQRLNDLVYIHYNLRLKNRLSYKKRSYDPVDYETIDKVEFWVIDEEQEGELDYDELEEMIEEEFPKTSENEASQSHKKDTNIVQLDDEDDVDDIDFESYEIGDKDDEDEDEEWLR</sequence>
<evidence type="ECO:0000313" key="13">
    <source>
        <dbReference type="RefSeq" id="XP_071929417.1"/>
    </source>
</evidence>
<evidence type="ECO:0000256" key="7">
    <source>
        <dbReference type="PROSITE-ProRule" id="PRU00027"/>
    </source>
</evidence>
<dbReference type="PROSITE" id="PS50808">
    <property type="entry name" value="ZF_BED"/>
    <property type="match status" value="1"/>
</dbReference>
<gene>
    <name evidence="13" type="primary">LOC113724897</name>
    <name evidence="11 12" type="synonym">LOC113712001</name>
</gene>
<protein>
    <submittedName>
        <fullName evidence="11 12">Uncharacterized protein isoform X1</fullName>
    </submittedName>
</protein>
<keyword evidence="4" id="KW-0862">Zinc</keyword>
<reference evidence="11 12" key="1">
    <citation type="submission" date="2025-05" db="UniProtKB">
        <authorList>
            <consortium name="RefSeq"/>
        </authorList>
    </citation>
    <scope>IDENTIFICATION</scope>
    <source>
        <tissue evidence="11 12">Leaves</tissue>
    </source>
</reference>
<feature type="domain" description="BED-type" evidence="9">
    <location>
        <begin position="37"/>
        <end position="96"/>
    </location>
</feature>
<feature type="region of interest" description="Disordered" evidence="8">
    <location>
        <begin position="138"/>
        <end position="157"/>
    </location>
</feature>
<evidence type="ECO:0000256" key="8">
    <source>
        <dbReference type="SAM" id="MobiDB-lite"/>
    </source>
</evidence>
<evidence type="ECO:0000256" key="5">
    <source>
        <dbReference type="ARBA" id="ARBA00023125"/>
    </source>
</evidence>
<dbReference type="RefSeq" id="XP_071922740.1">
    <property type="nucleotide sequence ID" value="XM_072066639.1"/>
</dbReference>
<evidence type="ECO:0000256" key="4">
    <source>
        <dbReference type="ARBA" id="ARBA00022833"/>
    </source>
</evidence>
<keyword evidence="2" id="KW-0479">Metal-binding</keyword>
<dbReference type="RefSeq" id="XP_071929417.1">
    <property type="nucleotide sequence ID" value="XM_072073316.1"/>
</dbReference>
<comment type="subcellular location">
    <subcellularLocation>
        <location evidence="1">Nucleus</location>
    </subcellularLocation>
</comment>
<evidence type="ECO:0000256" key="1">
    <source>
        <dbReference type="ARBA" id="ARBA00004123"/>
    </source>
</evidence>
<evidence type="ECO:0000256" key="2">
    <source>
        <dbReference type="ARBA" id="ARBA00022723"/>
    </source>
</evidence>
<feature type="compositionally biased region" description="Acidic residues" evidence="8">
    <location>
        <begin position="739"/>
        <end position="769"/>
    </location>
</feature>
<dbReference type="PANTHER" id="PTHR32166">
    <property type="entry name" value="OSJNBA0013A04.12 PROTEIN"/>
    <property type="match status" value="1"/>
</dbReference>
<dbReference type="Pfam" id="PF04937">
    <property type="entry name" value="DUF659"/>
    <property type="match status" value="1"/>
</dbReference>
<dbReference type="GeneID" id="113724897"/>
<evidence type="ECO:0000259" key="9">
    <source>
        <dbReference type="PROSITE" id="PS50808"/>
    </source>
</evidence>
<feature type="compositionally biased region" description="Polar residues" evidence="8">
    <location>
        <begin position="14"/>
        <end position="34"/>
    </location>
</feature>
<feature type="compositionally biased region" description="Basic and acidic residues" evidence="8">
    <location>
        <begin position="717"/>
        <end position="734"/>
    </location>
</feature>
<keyword evidence="6" id="KW-0539">Nucleus</keyword>
<accession>A0ABM4WCA6</accession>
<dbReference type="Pfam" id="PF05699">
    <property type="entry name" value="Dimer_Tnp_hAT"/>
    <property type="match status" value="1"/>
</dbReference>
<evidence type="ECO:0000256" key="3">
    <source>
        <dbReference type="ARBA" id="ARBA00022771"/>
    </source>
</evidence>
<dbReference type="SUPFAM" id="SSF53098">
    <property type="entry name" value="Ribonuclease H-like"/>
    <property type="match status" value="1"/>
</dbReference>
<keyword evidence="5" id="KW-0238">DNA-binding</keyword>